<gene>
    <name evidence="1" type="ORF">ChaoS9_120</name>
</gene>
<keyword evidence="2" id="KW-1185">Reference proteome</keyword>
<evidence type="ECO:0000313" key="2">
    <source>
        <dbReference type="Proteomes" id="UP000294095"/>
    </source>
</evidence>
<reference evidence="2" key="1">
    <citation type="journal article" date="2019" name="Genes (Basel)">
        <title>Halobacterium salinarum virus ChaoS9, a Novel Halovirus Related to PhiH1 and PhiCh1.</title>
        <authorList>
            <person name="Dyall-Smith M."/>
            <person name="Palm P."/>
            <person name="Wanner G."/>
            <person name="Witte A."/>
            <person name="Oesterhelt D."/>
            <person name="Pfeiffer F."/>
        </authorList>
    </citation>
    <scope>NUCLEOTIDE SEQUENCE [LARGE SCALE GENOMIC DNA]</scope>
</reference>
<proteinExistence type="predicted"/>
<protein>
    <submittedName>
        <fullName evidence="1">CxxC motif protein</fullName>
    </submittedName>
</protein>
<dbReference type="Proteomes" id="UP000294095">
    <property type="component" value="Segment"/>
</dbReference>
<dbReference type="EMBL" id="MK310226">
    <property type="protein sequence ID" value="QBI90031.1"/>
    <property type="molecule type" value="Genomic_DNA"/>
</dbReference>
<accession>A0A481V6U3</accession>
<organism evidence="1 2">
    <name type="scientific">Halobacterium phage ChaoS9</name>
    <dbReference type="NCBI Taxonomy" id="2847105"/>
    <lineage>
        <taxon>Viruses</taxon>
        <taxon>Duplodnaviria</taxon>
        <taxon>Heunggongvirae</taxon>
        <taxon>Uroviricota</taxon>
        <taxon>Caudoviricetes</taxon>
        <taxon>Vertoviridae</taxon>
        <taxon>Chaovirus</taxon>
        <taxon>Chaovirus bigenum</taxon>
        <taxon>Chaovirus ChaoS9</taxon>
    </lineage>
</organism>
<sequence length="47" mass="5295">MQAWSQGTTNCTNCDGEAIAQTDQWGRTTHYECPDCGCKIDREDVVR</sequence>
<evidence type="ECO:0000313" key="1">
    <source>
        <dbReference type="EMBL" id="QBI90031.1"/>
    </source>
</evidence>
<name>A0A481V6U3_9CAUD</name>